<name>A0A0A8UNY8_LEGHA</name>
<proteinExistence type="predicted"/>
<accession>A0A0A8UNY8</accession>
<feature type="compositionally biased region" description="Basic residues" evidence="1">
    <location>
        <begin position="178"/>
        <end position="187"/>
    </location>
</feature>
<dbReference type="RefSeq" id="WP_045104792.1">
    <property type="nucleotide sequence ID" value="NZ_LN681225.1"/>
</dbReference>
<dbReference type="EMBL" id="LN681225">
    <property type="protein sequence ID" value="CEK09216.1"/>
    <property type="molecule type" value="Genomic_DNA"/>
</dbReference>
<dbReference type="HOGENOM" id="CLU_1446006_0_0_6"/>
<reference evidence="3" key="1">
    <citation type="submission" date="2014-09" db="EMBL/GenBank/DDBJ databases">
        <authorList>
            <person name="Gomez-Valero L."/>
        </authorList>
    </citation>
    <scope>NUCLEOTIDE SEQUENCE [LARGE SCALE GENOMIC DNA]</scope>
    <source>
        <strain evidence="3">ATCC35250</strain>
    </source>
</reference>
<gene>
    <name evidence="2" type="ORF">LHA_0096</name>
</gene>
<feature type="region of interest" description="Disordered" evidence="1">
    <location>
        <begin position="166"/>
        <end position="187"/>
    </location>
</feature>
<evidence type="ECO:0000313" key="3">
    <source>
        <dbReference type="Proteomes" id="UP000032803"/>
    </source>
</evidence>
<keyword evidence="3" id="KW-1185">Reference proteome</keyword>
<sequence>MELEIVYYGDLLPDSYHEKLITVFVLAHGHLTDPTIVASHAKPKHATVISIDTLATRFTCDFTLVSSNLVDIHLYCCGENKKNEVLATSFQQSLLPLQRNRIQYYEGIIYAPDRQGKFWSVTNNGNKVPVIGKLLQSKPDVTIENKENTRTHVKGMTVRTSYQLDKENRKKSCVSSPKNKRRSYAHK</sequence>
<dbReference type="Proteomes" id="UP000032803">
    <property type="component" value="Chromosome I"/>
</dbReference>
<dbReference type="AlphaFoldDB" id="A0A0A8UNY8"/>
<dbReference type="OrthoDB" id="5651204at2"/>
<evidence type="ECO:0000256" key="1">
    <source>
        <dbReference type="SAM" id="MobiDB-lite"/>
    </source>
</evidence>
<dbReference type="KEGG" id="lha:LHA_0096"/>
<protein>
    <submittedName>
        <fullName evidence="2">Uncharacterized protein</fullName>
    </submittedName>
</protein>
<dbReference type="PATRIC" id="fig|449.7.peg.1882"/>
<evidence type="ECO:0000313" key="2">
    <source>
        <dbReference type="EMBL" id="CEK09216.1"/>
    </source>
</evidence>
<organism evidence="2 3">
    <name type="scientific">Legionella hackeliae</name>
    <dbReference type="NCBI Taxonomy" id="449"/>
    <lineage>
        <taxon>Bacteria</taxon>
        <taxon>Pseudomonadati</taxon>
        <taxon>Pseudomonadota</taxon>
        <taxon>Gammaproteobacteria</taxon>
        <taxon>Legionellales</taxon>
        <taxon>Legionellaceae</taxon>
        <taxon>Legionella</taxon>
    </lineage>
</organism>